<accession>A0A2H6K6F8</accession>
<feature type="compositionally biased region" description="Basic residues" evidence="1">
    <location>
        <begin position="1"/>
        <end position="12"/>
    </location>
</feature>
<protein>
    <submittedName>
        <fullName evidence="2">PTS cellobiose-specific IIC component, putative</fullName>
    </submittedName>
</protein>
<proteinExistence type="predicted"/>
<name>A0A2H6K6F8_9APIC</name>
<dbReference type="VEuPathDB" id="PiroplasmaDB:BOVATA_000610"/>
<keyword evidence="3" id="KW-1185">Reference proteome</keyword>
<feature type="compositionally biased region" description="Basic and acidic residues" evidence="1">
    <location>
        <begin position="36"/>
        <end position="45"/>
    </location>
</feature>
<dbReference type="OrthoDB" id="10360846at2759"/>
<dbReference type="Proteomes" id="UP000236319">
    <property type="component" value="Unassembled WGS sequence"/>
</dbReference>
<dbReference type="EMBL" id="BDSA01000001">
    <property type="protein sequence ID" value="GBE58568.1"/>
    <property type="molecule type" value="Genomic_DNA"/>
</dbReference>
<reference evidence="2 3" key="1">
    <citation type="journal article" date="2017" name="BMC Genomics">
        <title>Whole-genome assembly of Babesia ovata and comparative genomics between closely related pathogens.</title>
        <authorList>
            <person name="Yamagishi J."/>
            <person name="Asada M."/>
            <person name="Hakimi H."/>
            <person name="Tanaka T.Q."/>
            <person name="Sugimoto C."/>
            <person name="Kawazu S."/>
        </authorList>
    </citation>
    <scope>NUCLEOTIDE SEQUENCE [LARGE SCALE GENOMIC DNA]</scope>
    <source>
        <strain evidence="2 3">Miyake</strain>
    </source>
</reference>
<dbReference type="GeneID" id="39872338"/>
<gene>
    <name evidence="2" type="ORF">BOVATA_000610</name>
</gene>
<evidence type="ECO:0000256" key="1">
    <source>
        <dbReference type="SAM" id="MobiDB-lite"/>
    </source>
</evidence>
<feature type="region of interest" description="Disordered" evidence="1">
    <location>
        <begin position="1"/>
        <end position="70"/>
    </location>
</feature>
<evidence type="ECO:0000313" key="2">
    <source>
        <dbReference type="EMBL" id="GBE58568.1"/>
    </source>
</evidence>
<sequence>MSGTRHSTRNRRQTTQLAQYDESPRRPVTRSYGRGRRGEKWKQSDSKSGIQGAHADKNGSKKTVPEEPLEEEDAYMCDKLGINHSWIKDDMIYLEHLNEFATLQELTNKLEHSTELPKKEQVKDTGLCAVMPFANLISPGFSNHYSTQYEAKPFVSKCSNVACATNYKEVSRVMGNAFGMYVDVCLCEWTDYLPKSALTLLQVPAHSRAELIYVTPRQMYAIITTILGQVLRNSDEIFGEIDWKAVSIESHLPVSVCKEFWWGFDITHIKGKQC</sequence>
<dbReference type="RefSeq" id="XP_028864811.1">
    <property type="nucleotide sequence ID" value="XM_029008978.1"/>
</dbReference>
<dbReference type="AlphaFoldDB" id="A0A2H6K6F8"/>
<evidence type="ECO:0000313" key="3">
    <source>
        <dbReference type="Proteomes" id="UP000236319"/>
    </source>
</evidence>
<comment type="caution">
    <text evidence="2">The sequence shown here is derived from an EMBL/GenBank/DDBJ whole genome shotgun (WGS) entry which is preliminary data.</text>
</comment>
<feature type="compositionally biased region" description="Basic and acidic residues" evidence="1">
    <location>
        <begin position="54"/>
        <end position="65"/>
    </location>
</feature>
<organism evidence="2 3">
    <name type="scientific">Babesia ovata</name>
    <dbReference type="NCBI Taxonomy" id="189622"/>
    <lineage>
        <taxon>Eukaryota</taxon>
        <taxon>Sar</taxon>
        <taxon>Alveolata</taxon>
        <taxon>Apicomplexa</taxon>
        <taxon>Aconoidasida</taxon>
        <taxon>Piroplasmida</taxon>
        <taxon>Babesiidae</taxon>
        <taxon>Babesia</taxon>
    </lineage>
</organism>